<comment type="subcellular location">
    <subcellularLocation>
        <location evidence="1">Nucleus</location>
    </subcellularLocation>
</comment>
<dbReference type="STRING" id="81824.A9UST1"/>
<dbReference type="GO" id="GO:0005634">
    <property type="term" value="C:nucleus"/>
    <property type="evidence" value="ECO:0007669"/>
    <property type="project" value="UniProtKB-SubCell"/>
</dbReference>
<evidence type="ECO:0000256" key="3">
    <source>
        <dbReference type="ARBA" id="ARBA00022737"/>
    </source>
</evidence>
<dbReference type="eggNOG" id="KOG4714">
    <property type="taxonomic scope" value="Eukaryota"/>
</dbReference>
<gene>
    <name evidence="5" type="ORF">MONBRDRAFT_35949</name>
</gene>
<organism evidence="5 6">
    <name type="scientific">Monosiga brevicollis</name>
    <name type="common">Choanoflagellate</name>
    <dbReference type="NCBI Taxonomy" id="81824"/>
    <lineage>
        <taxon>Eukaryota</taxon>
        <taxon>Choanoflagellata</taxon>
        <taxon>Craspedida</taxon>
        <taxon>Salpingoecidae</taxon>
        <taxon>Monosiga</taxon>
    </lineage>
</organism>
<dbReference type="InParanoid" id="A9UST1"/>
<dbReference type="GeneID" id="5888806"/>
<evidence type="ECO:0000313" key="6">
    <source>
        <dbReference type="Proteomes" id="UP000001357"/>
    </source>
</evidence>
<dbReference type="SMART" id="SM00320">
    <property type="entry name" value="WD40"/>
    <property type="match status" value="2"/>
</dbReference>
<keyword evidence="6" id="KW-1185">Reference proteome</keyword>
<keyword evidence="4" id="KW-0539">Nucleus</keyword>
<dbReference type="Proteomes" id="UP000001357">
    <property type="component" value="Unassembled WGS sequence"/>
</dbReference>
<evidence type="ECO:0000256" key="2">
    <source>
        <dbReference type="ARBA" id="ARBA00022574"/>
    </source>
</evidence>
<dbReference type="EMBL" id="CH991544">
    <property type="protein sequence ID" value="EDQ91833.1"/>
    <property type="molecule type" value="Genomic_DNA"/>
</dbReference>
<dbReference type="KEGG" id="mbr:MONBRDRAFT_35949"/>
<sequence>MGMLRLYDTRTPGFTGLTLMAESNGPKLHAITFITQHPHRPEAIVAGTTTGLVLSWDMRHTQFPVSMAEAHEGEVWCGSFHPVYSNHFLSGGEDGGLLHWAMPNAADRSFALDTDTHGATVHSLLDSDTMGINCVAAAHNMVAAGTDNQALILLERNALVR</sequence>
<reference evidence="5 6" key="1">
    <citation type="journal article" date="2008" name="Nature">
        <title>The genome of the choanoflagellate Monosiga brevicollis and the origin of metazoans.</title>
        <authorList>
            <consortium name="JGI Sequencing"/>
            <person name="King N."/>
            <person name="Westbrook M.J."/>
            <person name="Young S.L."/>
            <person name="Kuo A."/>
            <person name="Abedin M."/>
            <person name="Chapman J."/>
            <person name="Fairclough S."/>
            <person name="Hellsten U."/>
            <person name="Isogai Y."/>
            <person name="Letunic I."/>
            <person name="Marr M."/>
            <person name="Pincus D."/>
            <person name="Putnam N."/>
            <person name="Rokas A."/>
            <person name="Wright K.J."/>
            <person name="Zuzow R."/>
            <person name="Dirks W."/>
            <person name="Good M."/>
            <person name="Goodstein D."/>
            <person name="Lemons D."/>
            <person name="Li W."/>
            <person name="Lyons J.B."/>
            <person name="Morris A."/>
            <person name="Nichols S."/>
            <person name="Richter D.J."/>
            <person name="Salamov A."/>
            <person name="Bork P."/>
            <person name="Lim W.A."/>
            <person name="Manning G."/>
            <person name="Miller W.T."/>
            <person name="McGinnis W."/>
            <person name="Shapiro H."/>
            <person name="Tjian R."/>
            <person name="Grigoriev I.V."/>
            <person name="Rokhsar D."/>
        </authorList>
    </citation>
    <scope>NUCLEOTIDE SEQUENCE [LARGE SCALE GENOMIC DNA]</scope>
    <source>
        <strain evidence="6">MX1 / ATCC 50154</strain>
    </source>
</reference>
<proteinExistence type="predicted"/>
<evidence type="ECO:0000256" key="1">
    <source>
        <dbReference type="ARBA" id="ARBA00004123"/>
    </source>
</evidence>
<dbReference type="RefSeq" id="XP_001743119.1">
    <property type="nucleotide sequence ID" value="XM_001743067.1"/>
</dbReference>
<accession>A9UST1</accession>
<protein>
    <submittedName>
        <fullName evidence="5">Uncharacterized protein</fullName>
    </submittedName>
</protein>
<name>A9UST1_MONBE</name>
<dbReference type="InterPro" id="IPR015943">
    <property type="entry name" value="WD40/YVTN_repeat-like_dom_sf"/>
</dbReference>
<dbReference type="PANTHER" id="PTHR22652:SF0">
    <property type="entry name" value="NUCLEOPORIN NUP43"/>
    <property type="match status" value="1"/>
</dbReference>
<dbReference type="Gene3D" id="2.130.10.10">
    <property type="entry name" value="YVTN repeat-like/Quinoprotein amine dehydrogenase"/>
    <property type="match status" value="1"/>
</dbReference>
<keyword evidence="3" id="KW-0677">Repeat</keyword>
<dbReference type="InterPro" id="IPR001680">
    <property type="entry name" value="WD40_rpt"/>
</dbReference>
<dbReference type="InterPro" id="IPR036322">
    <property type="entry name" value="WD40_repeat_dom_sf"/>
</dbReference>
<dbReference type="AlphaFoldDB" id="A9UST1"/>
<keyword evidence="2" id="KW-0853">WD repeat</keyword>
<evidence type="ECO:0000313" key="5">
    <source>
        <dbReference type="EMBL" id="EDQ91833.1"/>
    </source>
</evidence>
<dbReference type="SUPFAM" id="SSF50978">
    <property type="entry name" value="WD40 repeat-like"/>
    <property type="match status" value="1"/>
</dbReference>
<dbReference type="PANTHER" id="PTHR22652">
    <property type="entry name" value="NUCLEOPORIN NUP43"/>
    <property type="match status" value="1"/>
</dbReference>
<evidence type="ECO:0000256" key="4">
    <source>
        <dbReference type="ARBA" id="ARBA00023242"/>
    </source>
</evidence>